<dbReference type="EMBL" id="DP000086">
    <property type="protein sequence ID" value="ABG66146.1"/>
    <property type="molecule type" value="Genomic_DNA"/>
</dbReference>
<protein>
    <submittedName>
        <fullName evidence="1">Uncharacterized protein</fullName>
    </submittedName>
</protein>
<name>Q109I9_ORYSJ</name>
<organism evidence="1">
    <name type="scientific">Oryza sativa subsp. japonica</name>
    <name type="common">Rice</name>
    <dbReference type="NCBI Taxonomy" id="39947"/>
    <lineage>
        <taxon>Eukaryota</taxon>
        <taxon>Viridiplantae</taxon>
        <taxon>Streptophyta</taxon>
        <taxon>Embryophyta</taxon>
        <taxon>Tracheophyta</taxon>
        <taxon>Spermatophyta</taxon>
        <taxon>Magnoliopsida</taxon>
        <taxon>Liliopsida</taxon>
        <taxon>Poales</taxon>
        <taxon>Poaceae</taxon>
        <taxon>BOP clade</taxon>
        <taxon>Oryzoideae</taxon>
        <taxon>Oryzeae</taxon>
        <taxon>Oryzinae</taxon>
        <taxon>Oryza</taxon>
        <taxon>Oryza sativa</taxon>
    </lineage>
</organism>
<reference evidence="1" key="1">
    <citation type="journal article" date="2003" name="Science">
        <title>In-depth view of structure, activity, and evolution of rice chromosome 10.</title>
        <authorList>
            <consortium name="Rice Chromosome 10 Sequencing Consortium"/>
        </authorList>
    </citation>
    <scope>NUCLEOTIDE SEQUENCE [LARGE SCALE GENOMIC DNA]</scope>
</reference>
<reference evidence="1" key="3">
    <citation type="submission" date="2006-07" db="EMBL/GenBank/DDBJ databases">
        <authorList>
            <person name="Buell R."/>
        </authorList>
    </citation>
    <scope>NUCLEOTIDE SEQUENCE</scope>
</reference>
<gene>
    <name evidence="1" type="ordered locus">LOC_Os10g33952</name>
</gene>
<evidence type="ECO:0000313" key="1">
    <source>
        <dbReference type="EMBL" id="ABG66146.1"/>
    </source>
</evidence>
<reference evidence="1" key="2">
    <citation type="submission" date="2003-05" db="EMBL/GenBank/DDBJ databases">
        <authorList>
            <person name="Buell C.R."/>
            <person name="Wing R.A."/>
            <person name="McCombie W.R."/>
            <person name="Messing J."/>
            <person name="Yuan Q."/>
            <person name="Ouyang S."/>
        </authorList>
    </citation>
    <scope>NUCLEOTIDE SEQUENCE</scope>
</reference>
<accession>Q109I9</accession>
<sequence>MGGKGCVD</sequence>
<proteinExistence type="predicted"/>